<accession>A0A163CFB7</accession>
<protein>
    <submittedName>
        <fullName evidence="1">Uncharacterized protein</fullName>
    </submittedName>
</protein>
<organism evidence="1 4">
    <name type="scientific">Hydrogenophaga crassostreae</name>
    <dbReference type="NCBI Taxonomy" id="1763535"/>
    <lineage>
        <taxon>Bacteria</taxon>
        <taxon>Pseudomonadati</taxon>
        <taxon>Pseudomonadota</taxon>
        <taxon>Betaproteobacteria</taxon>
        <taxon>Burkholderiales</taxon>
        <taxon>Comamonadaceae</taxon>
        <taxon>Hydrogenophaga</taxon>
    </lineage>
</organism>
<dbReference type="KEGG" id="hyl:LPB072_12340"/>
<evidence type="ECO:0000313" key="2">
    <source>
        <dbReference type="EMBL" id="OAD41818.1"/>
    </source>
</evidence>
<reference evidence="1 4" key="2">
    <citation type="submission" date="2016-10" db="EMBL/GenBank/DDBJ databases">
        <title>Hydorgenophaga sp. LPB0072 isolated from gastropod.</title>
        <authorList>
            <person name="Kim E."/>
            <person name="Yi H."/>
        </authorList>
    </citation>
    <scope>NUCLEOTIDE SEQUENCE [LARGE SCALE GENOMIC DNA]</scope>
    <source>
        <strain evidence="1 4">LPB0072</strain>
    </source>
</reference>
<dbReference type="EMBL" id="LVWD01000013">
    <property type="protein sequence ID" value="OAD41818.1"/>
    <property type="molecule type" value="Genomic_DNA"/>
</dbReference>
<dbReference type="Proteomes" id="UP000185680">
    <property type="component" value="Chromosome"/>
</dbReference>
<evidence type="ECO:0000313" key="4">
    <source>
        <dbReference type="Proteomes" id="UP000185680"/>
    </source>
</evidence>
<dbReference type="AlphaFoldDB" id="A0A163CFB7"/>
<proteinExistence type="predicted"/>
<evidence type="ECO:0000313" key="3">
    <source>
        <dbReference type="Proteomes" id="UP000185657"/>
    </source>
</evidence>
<sequence length="115" mass="12747">MGYAALQHGIDMNNPWALDDLLADLYHARKHGDLGRMAFVAYCDVRRWARDEGRNVLADQAAGLITQSPHQSRDAFLDQIDALIGQLETLQRAKAEDNPAVAQPALWSMNPSFSA</sequence>
<name>A0A163CFB7_9BURK</name>
<dbReference type="EMBL" id="CP017476">
    <property type="protein sequence ID" value="AOW13528.1"/>
    <property type="molecule type" value="Genomic_DNA"/>
</dbReference>
<keyword evidence="3" id="KW-1185">Reference proteome</keyword>
<reference evidence="2 3" key="1">
    <citation type="submission" date="2016-02" db="EMBL/GenBank/DDBJ databases">
        <title>Draft genome sequence of Hydrogenophaga sp. LPB0072.</title>
        <authorList>
            <person name="Shin S.-K."/>
            <person name="Yi H."/>
        </authorList>
    </citation>
    <scope>NUCLEOTIDE SEQUENCE [LARGE SCALE GENOMIC DNA]</scope>
    <source>
        <strain evidence="2 3">LPB0072</strain>
    </source>
</reference>
<dbReference type="Proteomes" id="UP000185657">
    <property type="component" value="Unassembled WGS sequence"/>
</dbReference>
<gene>
    <name evidence="1" type="ORF">LPB072_12340</name>
    <name evidence="2" type="ORF">LPB72_10960</name>
</gene>
<evidence type="ECO:0000313" key="1">
    <source>
        <dbReference type="EMBL" id="AOW13528.1"/>
    </source>
</evidence>